<dbReference type="GO" id="GO:0000139">
    <property type="term" value="C:Golgi membrane"/>
    <property type="evidence" value="ECO:0007669"/>
    <property type="project" value="UniProtKB-SubCell"/>
</dbReference>
<keyword evidence="5" id="KW-0333">Golgi apparatus</keyword>
<evidence type="ECO:0000256" key="3">
    <source>
        <dbReference type="ARBA" id="ARBA00022676"/>
    </source>
</evidence>
<comment type="similarity">
    <text evidence="2">Belongs to the glycosyltransferase 47 family.</text>
</comment>
<dbReference type="Pfam" id="PF03016">
    <property type="entry name" value="Exostosin_GT47"/>
    <property type="match status" value="1"/>
</dbReference>
<feature type="domain" description="Exostosin GT47" evidence="6">
    <location>
        <begin position="6"/>
        <end position="181"/>
    </location>
</feature>
<keyword evidence="3" id="KW-0808">Transferase</keyword>
<keyword evidence="8" id="KW-1185">Reference proteome</keyword>
<dbReference type="InterPro" id="IPR040911">
    <property type="entry name" value="Exostosin_GT47"/>
</dbReference>
<accession>S8DXQ2</accession>
<keyword evidence="3" id="KW-0328">Glycosyltransferase</keyword>
<evidence type="ECO:0000313" key="7">
    <source>
        <dbReference type="EMBL" id="EPS64742.1"/>
    </source>
</evidence>
<dbReference type="PANTHER" id="PTHR11062:SF200">
    <property type="entry name" value="BETA-1,4-XYLOSYLTRANSFERASE IRX10L-RELATED"/>
    <property type="match status" value="1"/>
</dbReference>
<feature type="non-terminal residue" evidence="7">
    <location>
        <position position="1"/>
    </location>
</feature>
<dbReference type="GO" id="GO:0010417">
    <property type="term" value="P:glucuronoxylan biosynthetic process"/>
    <property type="evidence" value="ECO:0007669"/>
    <property type="project" value="TreeGrafter"/>
</dbReference>
<proteinExistence type="inferred from homology"/>
<name>S8DXQ2_9LAMI</name>
<comment type="subcellular location">
    <subcellularLocation>
        <location evidence="1">Golgi apparatus membrane</location>
        <topology evidence="1">Single-pass type II membrane protein</topology>
    </subcellularLocation>
</comment>
<evidence type="ECO:0000313" key="8">
    <source>
        <dbReference type="Proteomes" id="UP000015453"/>
    </source>
</evidence>
<gene>
    <name evidence="7" type="ORF">M569_10041</name>
</gene>
<organism evidence="7 8">
    <name type="scientific">Genlisea aurea</name>
    <dbReference type="NCBI Taxonomy" id="192259"/>
    <lineage>
        <taxon>Eukaryota</taxon>
        <taxon>Viridiplantae</taxon>
        <taxon>Streptophyta</taxon>
        <taxon>Embryophyta</taxon>
        <taxon>Tracheophyta</taxon>
        <taxon>Spermatophyta</taxon>
        <taxon>Magnoliopsida</taxon>
        <taxon>eudicotyledons</taxon>
        <taxon>Gunneridae</taxon>
        <taxon>Pentapetalae</taxon>
        <taxon>asterids</taxon>
        <taxon>lamiids</taxon>
        <taxon>Lamiales</taxon>
        <taxon>Lentibulariaceae</taxon>
        <taxon>Genlisea</taxon>
    </lineage>
</organism>
<dbReference type="GO" id="GO:0009834">
    <property type="term" value="P:plant-type secondary cell wall biogenesis"/>
    <property type="evidence" value="ECO:0007669"/>
    <property type="project" value="TreeGrafter"/>
</dbReference>
<evidence type="ECO:0000256" key="4">
    <source>
        <dbReference type="ARBA" id="ARBA00022968"/>
    </source>
</evidence>
<dbReference type="GO" id="GO:0016757">
    <property type="term" value="F:glycosyltransferase activity"/>
    <property type="evidence" value="ECO:0007669"/>
    <property type="project" value="UniProtKB-KW"/>
</dbReference>
<feature type="non-terminal residue" evidence="7">
    <location>
        <position position="182"/>
    </location>
</feature>
<evidence type="ECO:0000256" key="2">
    <source>
        <dbReference type="ARBA" id="ARBA00010271"/>
    </source>
</evidence>
<reference evidence="7 8" key="1">
    <citation type="journal article" date="2013" name="BMC Genomics">
        <title>The miniature genome of a carnivorous plant Genlisea aurea contains a low number of genes and short non-coding sequences.</title>
        <authorList>
            <person name="Leushkin E.V."/>
            <person name="Sutormin R.A."/>
            <person name="Nabieva E.R."/>
            <person name="Penin A.A."/>
            <person name="Kondrashov A.S."/>
            <person name="Logacheva M.D."/>
        </authorList>
    </citation>
    <scope>NUCLEOTIDE SEQUENCE [LARGE SCALE GENOMIC DNA]</scope>
</reference>
<dbReference type="PANTHER" id="PTHR11062">
    <property type="entry name" value="EXOSTOSIN HEPARAN SULFATE GLYCOSYLTRANSFERASE -RELATED"/>
    <property type="match status" value="1"/>
</dbReference>
<evidence type="ECO:0000256" key="5">
    <source>
        <dbReference type="ARBA" id="ARBA00023034"/>
    </source>
</evidence>
<sequence length="182" mass="21276">DDDSIEKLKVFVYELPKKYNEKILKKNSRCLSSMFAAEIYIHRFLLTSTVRTMNPKEANWFYTPVYTTCDLIILEFSHMMTSAIKLISYNWPYWNRTEGADHFFTVPHDFGACFRFREDQAVERGILPLLRRATLVQTFGEKDHVCFKDGSIIIPPYVPTEAMKIPPGTHRSIFVHFSGSMY</sequence>
<evidence type="ECO:0000259" key="6">
    <source>
        <dbReference type="Pfam" id="PF03016"/>
    </source>
</evidence>
<evidence type="ECO:0000256" key="1">
    <source>
        <dbReference type="ARBA" id="ARBA00004323"/>
    </source>
</evidence>
<comment type="caution">
    <text evidence="7">The sequence shown here is derived from an EMBL/GenBank/DDBJ whole genome shotgun (WGS) entry which is preliminary data.</text>
</comment>
<dbReference type="InterPro" id="IPR004263">
    <property type="entry name" value="Exostosin"/>
</dbReference>
<dbReference type="Proteomes" id="UP000015453">
    <property type="component" value="Unassembled WGS sequence"/>
</dbReference>
<dbReference type="EMBL" id="AUSU01004636">
    <property type="protein sequence ID" value="EPS64742.1"/>
    <property type="molecule type" value="Genomic_DNA"/>
</dbReference>
<dbReference type="AlphaFoldDB" id="S8DXQ2"/>
<protein>
    <recommendedName>
        <fullName evidence="6">Exostosin GT47 domain-containing protein</fullName>
    </recommendedName>
</protein>
<keyword evidence="4" id="KW-0812">Transmembrane</keyword>
<keyword evidence="4" id="KW-0735">Signal-anchor</keyword>
<dbReference type="OrthoDB" id="1924787at2759"/>